<keyword evidence="3" id="KW-1185">Reference proteome</keyword>
<evidence type="ECO:0000256" key="1">
    <source>
        <dbReference type="SAM" id="Phobius"/>
    </source>
</evidence>
<evidence type="ECO:0000313" key="3">
    <source>
        <dbReference type="Proteomes" id="UP000266188"/>
    </source>
</evidence>
<accession>A0A3A2ZHR3</accession>
<dbReference type="EMBL" id="MVGC01000481">
    <property type="protein sequence ID" value="RJE18864.1"/>
    <property type="molecule type" value="Genomic_DNA"/>
</dbReference>
<comment type="caution">
    <text evidence="2">The sequence shown here is derived from an EMBL/GenBank/DDBJ whole genome shotgun (WGS) entry which is preliminary data.</text>
</comment>
<proteinExistence type="predicted"/>
<feature type="transmembrane region" description="Helical" evidence="1">
    <location>
        <begin position="99"/>
        <end position="119"/>
    </location>
</feature>
<dbReference type="OrthoDB" id="4486746at2759"/>
<dbReference type="Proteomes" id="UP000266188">
    <property type="component" value="Unassembled WGS sequence"/>
</dbReference>
<dbReference type="AlphaFoldDB" id="A0A3A2ZHR3"/>
<feature type="transmembrane region" description="Helical" evidence="1">
    <location>
        <begin position="144"/>
        <end position="166"/>
    </location>
</feature>
<keyword evidence="1" id="KW-1133">Transmembrane helix</keyword>
<keyword evidence="1" id="KW-0812">Transmembrane</keyword>
<gene>
    <name evidence="2" type="ORF">PHISCL_08799</name>
</gene>
<feature type="transmembrane region" description="Helical" evidence="1">
    <location>
        <begin position="186"/>
        <end position="207"/>
    </location>
</feature>
<protein>
    <submittedName>
        <fullName evidence="2">Uncharacterized protein</fullName>
    </submittedName>
</protein>
<sequence length="245" mass="27912">MGNKVSAVQGVKSEDYFKQGNAINEIWFGDVEILSRLPFGDSDLAQAGWPPGEWPKIPWHNFIIPWKRSVESFFGSDGLVDRRRQVEDISVSDSISETMSLVALTSLSFIMLVAWYLPVRLRNMTPCSREITGTEKCAVVRRWYAVRASLATISLVLGIVVGAFGFRVVRWLDECGHSEILVLLKILWAIGTVFGFFSSAKAVGSLWRDWRDVWRSQIDEDIHNPLLDERLPMVVASWLERQRRP</sequence>
<organism evidence="2 3">
    <name type="scientific">Aspergillus sclerotialis</name>
    <dbReference type="NCBI Taxonomy" id="2070753"/>
    <lineage>
        <taxon>Eukaryota</taxon>
        <taxon>Fungi</taxon>
        <taxon>Dikarya</taxon>
        <taxon>Ascomycota</taxon>
        <taxon>Pezizomycotina</taxon>
        <taxon>Eurotiomycetes</taxon>
        <taxon>Eurotiomycetidae</taxon>
        <taxon>Eurotiales</taxon>
        <taxon>Aspergillaceae</taxon>
        <taxon>Aspergillus</taxon>
        <taxon>Aspergillus subgen. Polypaecilum</taxon>
    </lineage>
</organism>
<evidence type="ECO:0000313" key="2">
    <source>
        <dbReference type="EMBL" id="RJE18864.1"/>
    </source>
</evidence>
<name>A0A3A2ZHR3_9EURO</name>
<reference evidence="3" key="1">
    <citation type="submission" date="2017-02" db="EMBL/GenBank/DDBJ databases">
        <authorList>
            <person name="Tafer H."/>
            <person name="Lopandic K."/>
        </authorList>
    </citation>
    <scope>NUCLEOTIDE SEQUENCE [LARGE SCALE GENOMIC DNA]</scope>
    <source>
        <strain evidence="3">CBS 366.77</strain>
    </source>
</reference>
<keyword evidence="1" id="KW-0472">Membrane</keyword>